<evidence type="ECO:0000259" key="3">
    <source>
        <dbReference type="PROSITE" id="PS51910"/>
    </source>
</evidence>
<evidence type="ECO:0000313" key="4">
    <source>
        <dbReference type="EMBL" id="PSR30313.1"/>
    </source>
</evidence>
<gene>
    <name evidence="4" type="ORF">C7B43_06240</name>
</gene>
<dbReference type="InterPro" id="IPR011583">
    <property type="entry name" value="Chitinase_II/V-like_cat"/>
</dbReference>
<name>A0A2T2X736_9FIRM</name>
<feature type="compositionally biased region" description="Low complexity" evidence="1">
    <location>
        <begin position="28"/>
        <end position="44"/>
    </location>
</feature>
<dbReference type="InterPro" id="IPR001223">
    <property type="entry name" value="Glyco_hydro18_cat"/>
</dbReference>
<dbReference type="PROSITE" id="PS51910">
    <property type="entry name" value="GH18_2"/>
    <property type="match status" value="1"/>
</dbReference>
<dbReference type="Gene3D" id="3.10.50.10">
    <property type="match status" value="1"/>
</dbReference>
<dbReference type="AlphaFoldDB" id="A0A2T2X736"/>
<evidence type="ECO:0000313" key="5">
    <source>
        <dbReference type="Proteomes" id="UP000242699"/>
    </source>
</evidence>
<organism evidence="4 5">
    <name type="scientific">Sulfobacillus benefaciens</name>
    <dbReference type="NCBI Taxonomy" id="453960"/>
    <lineage>
        <taxon>Bacteria</taxon>
        <taxon>Bacillati</taxon>
        <taxon>Bacillota</taxon>
        <taxon>Clostridia</taxon>
        <taxon>Eubacteriales</taxon>
        <taxon>Clostridiales Family XVII. Incertae Sedis</taxon>
        <taxon>Sulfobacillus</taxon>
    </lineage>
</organism>
<dbReference type="InterPro" id="IPR017853">
    <property type="entry name" value="GH"/>
</dbReference>
<dbReference type="SMART" id="SM00636">
    <property type="entry name" value="Glyco_18"/>
    <property type="match status" value="1"/>
</dbReference>
<evidence type="ECO:0000256" key="1">
    <source>
        <dbReference type="SAM" id="MobiDB-lite"/>
    </source>
</evidence>
<sequence>MNARGIQILSLASVILMAGCGAPMSHASPSKHSTTTKKTVSTRKNVQSTIHKTASKVTTGGASSKKLAVIGYWAHHKALPASSLSASAHSLTYISPFWYTLTSSGTIKDKMDTAVLAAAHKFHIPIIPLVGDSTGRQAFLSSNATRKTAVQSIDHLIATMHYQGVDIDFEPPHTSLKPELTAFMVQLRDSLPSSDRILIDVVPHSGGAYDYAKLAPEVTGFQLMSYDQHSRGTPAGPVAALNWVSSLATRLKKVVPPSKIYLGVALYGYEWPIGTTHAVTIPYDAITPAIKAKGVWNTRYQEMTAHIGGNVYWWENRKGIAQKIALAKKDHLAGIALWQVGYANSAIYHELLKNIGKQS</sequence>
<keyword evidence="4" id="KW-0378">Hydrolase</keyword>
<dbReference type="PANTHER" id="PTHR46066:SF2">
    <property type="entry name" value="CHITINASE DOMAIN-CONTAINING PROTEIN 1"/>
    <property type="match status" value="1"/>
</dbReference>
<reference evidence="4 5" key="1">
    <citation type="journal article" date="2014" name="BMC Genomics">
        <title>Comparison of environmental and isolate Sulfobacillus genomes reveals diverse carbon, sulfur, nitrogen, and hydrogen metabolisms.</title>
        <authorList>
            <person name="Justice N.B."/>
            <person name="Norman A."/>
            <person name="Brown C.T."/>
            <person name="Singh A."/>
            <person name="Thomas B.C."/>
            <person name="Banfield J.F."/>
        </authorList>
    </citation>
    <scope>NUCLEOTIDE SEQUENCE [LARGE SCALE GENOMIC DNA]</scope>
    <source>
        <strain evidence="4">AMDSBA1</strain>
    </source>
</reference>
<protein>
    <submittedName>
        <fullName evidence="4">Glycoside hydrolase</fullName>
    </submittedName>
</protein>
<comment type="caution">
    <text evidence="4">The sequence shown here is derived from an EMBL/GenBank/DDBJ whole genome shotgun (WGS) entry which is preliminary data.</text>
</comment>
<dbReference type="PANTHER" id="PTHR46066">
    <property type="entry name" value="CHITINASE DOMAIN-CONTAINING PROTEIN 1 FAMILY MEMBER"/>
    <property type="match status" value="1"/>
</dbReference>
<dbReference type="GO" id="GO:0016787">
    <property type="term" value="F:hydrolase activity"/>
    <property type="evidence" value="ECO:0007669"/>
    <property type="project" value="UniProtKB-KW"/>
</dbReference>
<proteinExistence type="predicted"/>
<dbReference type="InterPro" id="IPR029070">
    <property type="entry name" value="Chitinase_insertion_sf"/>
</dbReference>
<feature type="signal peptide" evidence="2">
    <location>
        <begin position="1"/>
        <end position="27"/>
    </location>
</feature>
<dbReference type="SUPFAM" id="SSF51445">
    <property type="entry name" value="(Trans)glycosidases"/>
    <property type="match status" value="1"/>
</dbReference>
<feature type="region of interest" description="Disordered" evidence="1">
    <location>
        <begin position="24"/>
        <end position="47"/>
    </location>
</feature>
<dbReference type="GO" id="GO:0005975">
    <property type="term" value="P:carbohydrate metabolic process"/>
    <property type="evidence" value="ECO:0007669"/>
    <property type="project" value="InterPro"/>
</dbReference>
<evidence type="ECO:0000256" key="2">
    <source>
        <dbReference type="SAM" id="SignalP"/>
    </source>
</evidence>
<dbReference type="GO" id="GO:0008061">
    <property type="term" value="F:chitin binding"/>
    <property type="evidence" value="ECO:0007669"/>
    <property type="project" value="InterPro"/>
</dbReference>
<feature type="chain" id="PRO_5015748006" evidence="2">
    <location>
        <begin position="28"/>
        <end position="359"/>
    </location>
</feature>
<dbReference type="Pfam" id="PF00704">
    <property type="entry name" value="Glyco_hydro_18"/>
    <property type="match status" value="1"/>
</dbReference>
<dbReference type="Proteomes" id="UP000242699">
    <property type="component" value="Unassembled WGS sequence"/>
</dbReference>
<dbReference type="Gene3D" id="3.20.20.80">
    <property type="entry name" value="Glycosidases"/>
    <property type="match status" value="1"/>
</dbReference>
<keyword evidence="2" id="KW-0732">Signal</keyword>
<accession>A0A2T2X736</accession>
<dbReference type="PROSITE" id="PS51257">
    <property type="entry name" value="PROKAR_LIPOPROTEIN"/>
    <property type="match status" value="1"/>
</dbReference>
<feature type="domain" description="GH18" evidence="3">
    <location>
        <begin position="67"/>
        <end position="359"/>
    </location>
</feature>
<dbReference type="EMBL" id="PXYT01000011">
    <property type="protein sequence ID" value="PSR30313.1"/>
    <property type="molecule type" value="Genomic_DNA"/>
</dbReference>